<dbReference type="WBParaSite" id="PSAMB.scaffold58size91357.g1236.t1">
    <property type="protein sequence ID" value="PSAMB.scaffold58size91357.g1236.t1"/>
    <property type="gene ID" value="PSAMB.scaffold58size91357.g1236"/>
</dbReference>
<proteinExistence type="predicted"/>
<evidence type="ECO:0000313" key="3">
    <source>
        <dbReference type="WBParaSite" id="PSAMB.scaffold58size91357.g1236.t1"/>
    </source>
</evidence>
<keyword evidence="2" id="KW-1185">Reference proteome</keyword>
<reference evidence="3" key="1">
    <citation type="submission" date="2022-11" db="UniProtKB">
        <authorList>
            <consortium name="WormBaseParasite"/>
        </authorList>
    </citation>
    <scope>IDENTIFICATION</scope>
</reference>
<organism evidence="2 3">
    <name type="scientific">Plectus sambesii</name>
    <dbReference type="NCBI Taxonomy" id="2011161"/>
    <lineage>
        <taxon>Eukaryota</taxon>
        <taxon>Metazoa</taxon>
        <taxon>Ecdysozoa</taxon>
        <taxon>Nematoda</taxon>
        <taxon>Chromadorea</taxon>
        <taxon>Plectida</taxon>
        <taxon>Plectina</taxon>
        <taxon>Plectoidea</taxon>
        <taxon>Plectidae</taxon>
        <taxon>Plectus</taxon>
    </lineage>
</organism>
<dbReference type="Proteomes" id="UP000887566">
    <property type="component" value="Unplaced"/>
</dbReference>
<feature type="signal peptide" evidence="1">
    <location>
        <begin position="1"/>
        <end position="22"/>
    </location>
</feature>
<dbReference type="AlphaFoldDB" id="A0A914X3M4"/>
<evidence type="ECO:0000313" key="2">
    <source>
        <dbReference type="Proteomes" id="UP000887566"/>
    </source>
</evidence>
<accession>A0A914X3M4</accession>
<name>A0A914X3M4_9BILA</name>
<keyword evidence="1" id="KW-0732">Signal</keyword>
<protein>
    <submittedName>
        <fullName evidence="3">Uncharacterized protein</fullName>
    </submittedName>
</protein>
<evidence type="ECO:0000256" key="1">
    <source>
        <dbReference type="SAM" id="SignalP"/>
    </source>
</evidence>
<feature type="chain" id="PRO_5037870490" evidence="1">
    <location>
        <begin position="23"/>
        <end position="121"/>
    </location>
</feature>
<sequence length="121" mass="11874">MNGVQFVTVFLLLGLLMGSAAARSLRLTRQNTQQYNPSYPAQAASVPVASVPAASVPAASVPVASVPAAPAAAAVPAASVPAASVPLAYGSNTLVGHNPKPGDVSAGAPGAQVHLLCADCF</sequence>